<evidence type="ECO:0000313" key="2">
    <source>
        <dbReference type="EMBL" id="KAK4018263.1"/>
    </source>
</evidence>
<feature type="region of interest" description="Disordered" evidence="1">
    <location>
        <begin position="1"/>
        <end position="21"/>
    </location>
</feature>
<accession>A0ABQ9ZZH6</accession>
<keyword evidence="3" id="KW-1185">Reference proteome</keyword>
<reference evidence="2 3" key="1">
    <citation type="journal article" date="2023" name="Nucleic Acids Res.">
        <title>The hologenome of Daphnia magna reveals possible DNA methylation and microbiome-mediated evolution of the host genome.</title>
        <authorList>
            <person name="Chaturvedi A."/>
            <person name="Li X."/>
            <person name="Dhandapani V."/>
            <person name="Marshall H."/>
            <person name="Kissane S."/>
            <person name="Cuenca-Cambronero M."/>
            <person name="Asole G."/>
            <person name="Calvet F."/>
            <person name="Ruiz-Romero M."/>
            <person name="Marangio P."/>
            <person name="Guigo R."/>
            <person name="Rago D."/>
            <person name="Mirbahai L."/>
            <person name="Eastwood N."/>
            <person name="Colbourne J.K."/>
            <person name="Zhou J."/>
            <person name="Mallon E."/>
            <person name="Orsini L."/>
        </authorList>
    </citation>
    <scope>NUCLEOTIDE SEQUENCE [LARGE SCALE GENOMIC DNA]</scope>
    <source>
        <strain evidence="2">LRV0_1</strain>
    </source>
</reference>
<comment type="caution">
    <text evidence="2">The sequence shown here is derived from an EMBL/GenBank/DDBJ whole genome shotgun (WGS) entry which is preliminary data.</text>
</comment>
<evidence type="ECO:0000256" key="1">
    <source>
        <dbReference type="SAM" id="MobiDB-lite"/>
    </source>
</evidence>
<proteinExistence type="predicted"/>
<dbReference type="EMBL" id="JAOYFB010000036">
    <property type="protein sequence ID" value="KAK4018263.1"/>
    <property type="molecule type" value="Genomic_DNA"/>
</dbReference>
<organism evidence="2 3">
    <name type="scientific">Daphnia magna</name>
    <dbReference type="NCBI Taxonomy" id="35525"/>
    <lineage>
        <taxon>Eukaryota</taxon>
        <taxon>Metazoa</taxon>
        <taxon>Ecdysozoa</taxon>
        <taxon>Arthropoda</taxon>
        <taxon>Crustacea</taxon>
        <taxon>Branchiopoda</taxon>
        <taxon>Diplostraca</taxon>
        <taxon>Cladocera</taxon>
        <taxon>Anomopoda</taxon>
        <taxon>Daphniidae</taxon>
        <taxon>Daphnia</taxon>
    </lineage>
</organism>
<name>A0ABQ9ZZH6_9CRUS</name>
<dbReference type="Proteomes" id="UP001234178">
    <property type="component" value="Unassembled WGS sequence"/>
</dbReference>
<evidence type="ECO:0000313" key="3">
    <source>
        <dbReference type="Proteomes" id="UP001234178"/>
    </source>
</evidence>
<feature type="compositionally biased region" description="Basic residues" evidence="1">
    <location>
        <begin position="8"/>
        <end position="19"/>
    </location>
</feature>
<gene>
    <name evidence="2" type="ORF">OUZ56_000325</name>
</gene>
<protein>
    <submittedName>
        <fullName evidence="2">Uncharacterized protein</fullName>
    </submittedName>
</protein>
<sequence length="116" mass="13555">MFFTLWKSKTHPPPNKKKVPSTIERDFKPLGMFLMGWTSAHTRNVLKESKPQRTARRDDMRSRAEKYVRTHNTQVNREKAVFGRLALLPLQSRCDRLPRRFIIFIAAVYIAALSPS</sequence>